<organism evidence="2 3">
    <name type="scientific">Pleurodeles waltl</name>
    <name type="common">Iberian ribbed newt</name>
    <dbReference type="NCBI Taxonomy" id="8319"/>
    <lineage>
        <taxon>Eukaryota</taxon>
        <taxon>Metazoa</taxon>
        <taxon>Chordata</taxon>
        <taxon>Craniata</taxon>
        <taxon>Vertebrata</taxon>
        <taxon>Euteleostomi</taxon>
        <taxon>Amphibia</taxon>
        <taxon>Batrachia</taxon>
        <taxon>Caudata</taxon>
        <taxon>Salamandroidea</taxon>
        <taxon>Salamandridae</taxon>
        <taxon>Pleurodelinae</taxon>
        <taxon>Pleurodeles</taxon>
    </lineage>
</organism>
<comment type="caution">
    <text evidence="2">The sequence shown here is derived from an EMBL/GenBank/DDBJ whole genome shotgun (WGS) entry which is preliminary data.</text>
</comment>
<accession>A0AAV7SDX6</accession>
<gene>
    <name evidence="2" type="ORF">NDU88_002290</name>
</gene>
<reference evidence="2" key="1">
    <citation type="journal article" date="2022" name="bioRxiv">
        <title>Sequencing and chromosome-scale assembly of the giantPleurodeles waltlgenome.</title>
        <authorList>
            <person name="Brown T."/>
            <person name="Elewa A."/>
            <person name="Iarovenko S."/>
            <person name="Subramanian E."/>
            <person name="Araus A.J."/>
            <person name="Petzold A."/>
            <person name="Susuki M."/>
            <person name="Suzuki K.-i.T."/>
            <person name="Hayashi T."/>
            <person name="Toyoda A."/>
            <person name="Oliveira C."/>
            <person name="Osipova E."/>
            <person name="Leigh N.D."/>
            <person name="Simon A."/>
            <person name="Yun M.H."/>
        </authorList>
    </citation>
    <scope>NUCLEOTIDE SEQUENCE</scope>
    <source>
        <strain evidence="2">20211129_DDA</strain>
        <tissue evidence="2">Liver</tissue>
    </source>
</reference>
<dbReference type="Proteomes" id="UP001066276">
    <property type="component" value="Chromosome 4_2"/>
</dbReference>
<evidence type="ECO:0000313" key="3">
    <source>
        <dbReference type="Proteomes" id="UP001066276"/>
    </source>
</evidence>
<name>A0AAV7SDX6_PLEWA</name>
<proteinExistence type="predicted"/>
<evidence type="ECO:0000256" key="1">
    <source>
        <dbReference type="SAM" id="MobiDB-lite"/>
    </source>
</evidence>
<feature type="compositionally biased region" description="Basic and acidic residues" evidence="1">
    <location>
        <begin position="11"/>
        <end position="21"/>
    </location>
</feature>
<sequence>MRGRKSVVPSGKERPSDMPLRPKESQCITKLACMLPEYVFDVEYLPEKSYITADYLSCLTCNDSDEDDMNEMNDDWAVAYLSDELDGMNAVSKQQRLEAISDDVEYHLVLDYFAKGWPKEKMLEDPLRPYWKVNEELTLTETIIMRNYKLIPPANVKDKLLSQIGS</sequence>
<protein>
    <submittedName>
        <fullName evidence="2">Uncharacterized protein</fullName>
    </submittedName>
</protein>
<feature type="region of interest" description="Disordered" evidence="1">
    <location>
        <begin position="1"/>
        <end position="21"/>
    </location>
</feature>
<dbReference type="EMBL" id="JANPWB010000008">
    <property type="protein sequence ID" value="KAJ1161809.1"/>
    <property type="molecule type" value="Genomic_DNA"/>
</dbReference>
<evidence type="ECO:0000313" key="2">
    <source>
        <dbReference type="EMBL" id="KAJ1161809.1"/>
    </source>
</evidence>
<keyword evidence="3" id="KW-1185">Reference proteome</keyword>
<dbReference type="AlphaFoldDB" id="A0AAV7SDX6"/>